<name>A0ABQ8VMD0_9AGAR</name>
<reference evidence="1" key="1">
    <citation type="submission" date="2022-08" db="EMBL/GenBank/DDBJ databases">
        <title>A Global Phylogenomic Analysis of the Shiitake Genus Lentinula.</title>
        <authorList>
            <consortium name="DOE Joint Genome Institute"/>
            <person name="Sierra-Patev S."/>
            <person name="Min B."/>
            <person name="Naranjo-Ortiz M."/>
            <person name="Looney B."/>
            <person name="Konkel Z."/>
            <person name="Slot J.C."/>
            <person name="Sakamoto Y."/>
            <person name="Steenwyk J.L."/>
            <person name="Rokas A."/>
            <person name="Carro J."/>
            <person name="Camarero S."/>
            <person name="Ferreira P."/>
            <person name="Molpeceres G."/>
            <person name="Ruiz-Duenas F.J."/>
            <person name="Serrano A."/>
            <person name="Henrissat B."/>
            <person name="Drula E."/>
            <person name="Hughes K.W."/>
            <person name="Mata J.L."/>
            <person name="Ishikawa N.K."/>
            <person name="Vargas-Isla R."/>
            <person name="Ushijima S."/>
            <person name="Smith C.A."/>
            <person name="Ahrendt S."/>
            <person name="Andreopoulos W."/>
            <person name="He G."/>
            <person name="Labutti K."/>
            <person name="Lipzen A."/>
            <person name="Ng V."/>
            <person name="Riley R."/>
            <person name="Sandor L."/>
            <person name="Barry K."/>
            <person name="Martinez A.T."/>
            <person name="Xiao Y."/>
            <person name="Gibbons J.G."/>
            <person name="Terashima K."/>
            <person name="Grigoriev I.V."/>
            <person name="Hibbett D.S."/>
        </authorList>
    </citation>
    <scope>NUCLEOTIDE SEQUENCE</scope>
    <source>
        <strain evidence="1">RHP3577 ss4</strain>
    </source>
</reference>
<evidence type="ECO:0000313" key="2">
    <source>
        <dbReference type="Proteomes" id="UP001150217"/>
    </source>
</evidence>
<evidence type="ECO:0000313" key="1">
    <source>
        <dbReference type="EMBL" id="KAJ4497525.1"/>
    </source>
</evidence>
<protein>
    <submittedName>
        <fullName evidence="1">Uncharacterized protein</fullName>
    </submittedName>
</protein>
<comment type="caution">
    <text evidence="1">The sequence shown here is derived from an EMBL/GenBank/DDBJ whole genome shotgun (WGS) entry which is preliminary data.</text>
</comment>
<organism evidence="1 2">
    <name type="scientific">Lentinula lateritia</name>
    <dbReference type="NCBI Taxonomy" id="40482"/>
    <lineage>
        <taxon>Eukaryota</taxon>
        <taxon>Fungi</taxon>
        <taxon>Dikarya</taxon>
        <taxon>Basidiomycota</taxon>
        <taxon>Agaricomycotina</taxon>
        <taxon>Agaricomycetes</taxon>
        <taxon>Agaricomycetidae</taxon>
        <taxon>Agaricales</taxon>
        <taxon>Marasmiineae</taxon>
        <taxon>Omphalotaceae</taxon>
        <taxon>Lentinula</taxon>
    </lineage>
</organism>
<sequence length="227" mass="26204">MAPPKFAPDLDLPPRLQRRLDNWRKDVPKWQHQMYGPLNSYLTIKFPPDKFIVKPQCLLREEIATVEEDWEEGVSMDSIDSHGQPVGDTRLFPDFCIDQYWGADNDRNPRADVIRVIIEVGSKETGSIRKKTSKNAIINQLRGYMQLAGPQRWQGRLLGVAMLGAEVFLLEMRDVSAKEATTLSSRKNPCHRPQPVLSSKKSPWIKMFDPRFEAEMERMYQFSLAND</sequence>
<proteinExistence type="predicted"/>
<dbReference type="EMBL" id="JANVFT010000020">
    <property type="protein sequence ID" value="KAJ4497525.1"/>
    <property type="molecule type" value="Genomic_DNA"/>
</dbReference>
<gene>
    <name evidence="1" type="ORF">C8R41DRAFT_208591</name>
</gene>
<accession>A0ABQ8VMD0</accession>
<keyword evidence="2" id="KW-1185">Reference proteome</keyword>
<dbReference type="Proteomes" id="UP001150217">
    <property type="component" value="Unassembled WGS sequence"/>
</dbReference>